<reference evidence="1 2" key="1">
    <citation type="submission" date="2019-02" db="EMBL/GenBank/DDBJ databases">
        <title>Genomic Encyclopedia of Archaeal and Bacterial Type Strains, Phase II (KMG-II): from individual species to whole genera.</title>
        <authorList>
            <person name="Goeker M."/>
        </authorList>
    </citation>
    <scope>NUCLEOTIDE SEQUENCE [LARGE SCALE GENOMIC DNA]</scope>
    <source>
        <strain evidence="1 2">DSM 18328</strain>
    </source>
</reference>
<proteinExistence type="predicted"/>
<dbReference type="Proteomes" id="UP000291097">
    <property type="component" value="Unassembled WGS sequence"/>
</dbReference>
<sequence length="176" mass="19346">MGILDLMLGKTSPGEQGIEGQSYTLPKETHDFVYPVAVRRDEVAAFAELVEAEADAPLADASNDLQSVFDGLVGEGGVDATELAEQLRKPRQAVEPIIETWQEAVDQDIGVVYARIGAHENLLAFVQFCKQRDEDDSDPFELPESFTDAAALLKRLEEGTDTQYRALVHTDLLPEN</sequence>
<protein>
    <submittedName>
        <fullName evidence="1">Uncharacterized protein</fullName>
    </submittedName>
</protein>
<evidence type="ECO:0000313" key="1">
    <source>
        <dbReference type="EMBL" id="RZV12366.1"/>
    </source>
</evidence>
<name>A0A482YD49_9EURY</name>
<accession>A0A482YD49</accession>
<dbReference type="AlphaFoldDB" id="A0A482YD49"/>
<dbReference type="RefSeq" id="WP_130499630.1">
    <property type="nucleotide sequence ID" value="NZ_SHMP01000003.1"/>
</dbReference>
<gene>
    <name evidence="1" type="ORF">BDK88_1271</name>
</gene>
<organism evidence="1 2">
    <name type="scientific">Natrinema hispanicum</name>
    <dbReference type="NCBI Taxonomy" id="392421"/>
    <lineage>
        <taxon>Archaea</taxon>
        <taxon>Methanobacteriati</taxon>
        <taxon>Methanobacteriota</taxon>
        <taxon>Stenosarchaea group</taxon>
        <taxon>Halobacteria</taxon>
        <taxon>Halobacteriales</taxon>
        <taxon>Natrialbaceae</taxon>
        <taxon>Natrinema</taxon>
    </lineage>
</organism>
<dbReference type="EMBL" id="SHMP01000003">
    <property type="protein sequence ID" value="RZV12366.1"/>
    <property type="molecule type" value="Genomic_DNA"/>
</dbReference>
<dbReference type="OrthoDB" id="197996at2157"/>
<comment type="caution">
    <text evidence="1">The sequence shown here is derived from an EMBL/GenBank/DDBJ whole genome shotgun (WGS) entry which is preliminary data.</text>
</comment>
<evidence type="ECO:0000313" key="2">
    <source>
        <dbReference type="Proteomes" id="UP000291097"/>
    </source>
</evidence>